<keyword evidence="10" id="KW-0472">Membrane</keyword>
<keyword evidence="6" id="KW-0808">Transferase</keyword>
<comment type="subcellular location">
    <subcellularLocation>
        <location evidence="2">Cell membrane</location>
        <topology evidence="2">Multi-pass membrane protein</topology>
    </subcellularLocation>
</comment>
<dbReference type="InterPro" id="IPR004358">
    <property type="entry name" value="Sig_transdc_His_kin-like_C"/>
</dbReference>
<name>A0A9W6JNQ4_9HYPH</name>
<evidence type="ECO:0000256" key="4">
    <source>
        <dbReference type="ARBA" id="ARBA00022475"/>
    </source>
</evidence>
<keyword evidence="13" id="KW-1185">Reference proteome</keyword>
<dbReference type="PANTHER" id="PTHR44936">
    <property type="entry name" value="SENSOR PROTEIN CREC"/>
    <property type="match status" value="1"/>
</dbReference>
<dbReference type="GO" id="GO:0005886">
    <property type="term" value="C:plasma membrane"/>
    <property type="evidence" value="ECO:0007669"/>
    <property type="project" value="UniProtKB-SubCell"/>
</dbReference>
<dbReference type="EMBL" id="BSFL01000001">
    <property type="protein sequence ID" value="GLK79205.1"/>
    <property type="molecule type" value="Genomic_DNA"/>
</dbReference>
<keyword evidence="10" id="KW-0812">Transmembrane</keyword>
<evidence type="ECO:0000256" key="5">
    <source>
        <dbReference type="ARBA" id="ARBA00022553"/>
    </source>
</evidence>
<dbReference type="SUPFAM" id="SSF55874">
    <property type="entry name" value="ATPase domain of HSP90 chaperone/DNA topoisomerase II/histidine kinase"/>
    <property type="match status" value="1"/>
</dbReference>
<accession>A0A9W6JNQ4</accession>
<keyword evidence="9" id="KW-0067">ATP-binding</keyword>
<feature type="transmembrane region" description="Helical" evidence="10">
    <location>
        <begin position="33"/>
        <end position="52"/>
    </location>
</feature>
<dbReference type="GO" id="GO:0005524">
    <property type="term" value="F:ATP binding"/>
    <property type="evidence" value="ECO:0007669"/>
    <property type="project" value="UniProtKB-KW"/>
</dbReference>
<reference evidence="12" key="1">
    <citation type="journal article" date="2014" name="Int. J. Syst. Evol. Microbiol.">
        <title>Complete genome sequence of Corynebacterium casei LMG S-19264T (=DSM 44701T), isolated from a smear-ripened cheese.</title>
        <authorList>
            <consortium name="US DOE Joint Genome Institute (JGI-PGF)"/>
            <person name="Walter F."/>
            <person name="Albersmeier A."/>
            <person name="Kalinowski J."/>
            <person name="Ruckert C."/>
        </authorList>
    </citation>
    <scope>NUCLEOTIDE SEQUENCE</scope>
    <source>
        <strain evidence="12">VKM B-2748</strain>
    </source>
</reference>
<dbReference type="SMART" id="SM00387">
    <property type="entry name" value="HATPase_c"/>
    <property type="match status" value="1"/>
</dbReference>
<dbReference type="Gene3D" id="3.30.565.10">
    <property type="entry name" value="Histidine kinase-like ATPase, C-terminal domain"/>
    <property type="match status" value="1"/>
</dbReference>
<dbReference type="PRINTS" id="PR00344">
    <property type="entry name" value="BCTRLSENSOR"/>
</dbReference>
<dbReference type="CDD" id="cd00082">
    <property type="entry name" value="HisKA"/>
    <property type="match status" value="1"/>
</dbReference>
<dbReference type="SUPFAM" id="SSF47384">
    <property type="entry name" value="Homodimeric domain of signal transducing histidine kinase"/>
    <property type="match status" value="1"/>
</dbReference>
<comment type="catalytic activity">
    <reaction evidence="1">
        <text>ATP + protein L-histidine = ADP + protein N-phospho-L-histidine.</text>
        <dbReference type="EC" id="2.7.13.3"/>
    </reaction>
</comment>
<feature type="transmembrane region" description="Helical" evidence="10">
    <location>
        <begin position="173"/>
        <end position="193"/>
    </location>
</feature>
<dbReference type="InterPro" id="IPR036097">
    <property type="entry name" value="HisK_dim/P_sf"/>
</dbReference>
<dbReference type="AlphaFoldDB" id="A0A9W6JNQ4"/>
<dbReference type="InterPro" id="IPR036890">
    <property type="entry name" value="HATPase_C_sf"/>
</dbReference>
<proteinExistence type="predicted"/>
<evidence type="ECO:0000313" key="12">
    <source>
        <dbReference type="EMBL" id="GLK79205.1"/>
    </source>
</evidence>
<dbReference type="InterPro" id="IPR005467">
    <property type="entry name" value="His_kinase_dom"/>
</dbReference>
<feature type="transmembrane region" description="Helical" evidence="10">
    <location>
        <begin position="135"/>
        <end position="153"/>
    </location>
</feature>
<keyword evidence="8 12" id="KW-0418">Kinase</keyword>
<dbReference type="InterPro" id="IPR003661">
    <property type="entry name" value="HisK_dim/P_dom"/>
</dbReference>
<dbReference type="InterPro" id="IPR050980">
    <property type="entry name" value="2C_sensor_his_kinase"/>
</dbReference>
<keyword evidence="7" id="KW-0547">Nucleotide-binding</keyword>
<dbReference type="Gene3D" id="1.10.287.130">
    <property type="match status" value="1"/>
</dbReference>
<keyword evidence="5" id="KW-0597">Phosphoprotein</keyword>
<evidence type="ECO:0000256" key="2">
    <source>
        <dbReference type="ARBA" id="ARBA00004651"/>
    </source>
</evidence>
<dbReference type="EC" id="2.7.13.3" evidence="3"/>
<keyword evidence="10" id="KW-1133">Transmembrane helix</keyword>
<evidence type="ECO:0000256" key="8">
    <source>
        <dbReference type="ARBA" id="ARBA00022777"/>
    </source>
</evidence>
<dbReference type="InterPro" id="IPR003594">
    <property type="entry name" value="HATPase_dom"/>
</dbReference>
<dbReference type="Pfam" id="PF02518">
    <property type="entry name" value="HATPase_c"/>
    <property type="match status" value="1"/>
</dbReference>
<evidence type="ECO:0000256" key="10">
    <source>
        <dbReference type="SAM" id="Phobius"/>
    </source>
</evidence>
<comment type="caution">
    <text evidence="12">The sequence shown here is derived from an EMBL/GenBank/DDBJ whole genome shotgun (WGS) entry which is preliminary data.</text>
</comment>
<feature type="domain" description="Histidine kinase" evidence="11">
    <location>
        <begin position="225"/>
        <end position="432"/>
    </location>
</feature>
<evidence type="ECO:0000256" key="1">
    <source>
        <dbReference type="ARBA" id="ARBA00000085"/>
    </source>
</evidence>
<dbReference type="PANTHER" id="PTHR44936:SF10">
    <property type="entry name" value="SENSOR PROTEIN RSTB"/>
    <property type="match status" value="1"/>
</dbReference>
<protein>
    <recommendedName>
        <fullName evidence="3">histidine kinase</fullName>
        <ecNumber evidence="3">2.7.13.3</ecNumber>
    </recommendedName>
</protein>
<dbReference type="PROSITE" id="PS50109">
    <property type="entry name" value="HIS_KIN"/>
    <property type="match status" value="1"/>
</dbReference>
<evidence type="ECO:0000256" key="7">
    <source>
        <dbReference type="ARBA" id="ARBA00022741"/>
    </source>
</evidence>
<dbReference type="GO" id="GO:0000155">
    <property type="term" value="F:phosphorelay sensor kinase activity"/>
    <property type="evidence" value="ECO:0007669"/>
    <property type="project" value="InterPro"/>
</dbReference>
<gene>
    <name evidence="12" type="ORF">GCM10008174_09460</name>
</gene>
<sequence length="443" mass="46601">MIAIGSTLRRLAPDRAAPDDGATRKNMQQLVQLRWIAVFGQIVTIATVHSGFGIALPLAPMAAALAALVALNAATLLRLKTRAPATNVELFLQLAFDAAALATQLYLSGGVTNPFAFLFLLQVTLGAVLLEAWSAWALLALAVACFAGLVGFHRPLELPGGDESELFRLHIEGMFVCFALDAILVATFVARMGRNVRERDARLADLRQQAAEETHIVRMGLLASGAAHELGTPLATLDVILNDWRRMPALAHNAELLDEIEDMRAEVRRCKAIVTGILLSAGEARGDAPVVTTVAVFLDEVVADRRGARPVGVIAYENGFGEDQPIVSDTGLKQVIATVIDNAIDASPHWVGVTASREADALVIAVADDGPGFAPEMLANFGKPYSSTKGRPGGGLGLFLVVNVVRKLGGAVVASNRPGGGAIVTLTLPLAALAIGKAREDVG</sequence>
<keyword evidence="4" id="KW-1003">Cell membrane</keyword>
<evidence type="ECO:0000313" key="13">
    <source>
        <dbReference type="Proteomes" id="UP001143309"/>
    </source>
</evidence>
<evidence type="ECO:0000259" key="11">
    <source>
        <dbReference type="PROSITE" id="PS50109"/>
    </source>
</evidence>
<evidence type="ECO:0000256" key="3">
    <source>
        <dbReference type="ARBA" id="ARBA00012438"/>
    </source>
</evidence>
<reference evidence="12" key="2">
    <citation type="submission" date="2023-01" db="EMBL/GenBank/DDBJ databases">
        <authorList>
            <person name="Sun Q."/>
            <person name="Evtushenko L."/>
        </authorList>
    </citation>
    <scope>NUCLEOTIDE SEQUENCE</scope>
    <source>
        <strain evidence="12">VKM B-2748</strain>
    </source>
</reference>
<evidence type="ECO:0000256" key="9">
    <source>
        <dbReference type="ARBA" id="ARBA00022840"/>
    </source>
</evidence>
<organism evidence="12 13">
    <name type="scientific">Methylopila turkensis</name>
    <dbReference type="NCBI Taxonomy" id="1437816"/>
    <lineage>
        <taxon>Bacteria</taxon>
        <taxon>Pseudomonadati</taxon>
        <taxon>Pseudomonadota</taxon>
        <taxon>Alphaproteobacteria</taxon>
        <taxon>Hyphomicrobiales</taxon>
        <taxon>Methylopilaceae</taxon>
        <taxon>Methylopila</taxon>
    </lineage>
</organism>
<dbReference type="Proteomes" id="UP001143309">
    <property type="component" value="Unassembled WGS sequence"/>
</dbReference>
<evidence type="ECO:0000256" key="6">
    <source>
        <dbReference type="ARBA" id="ARBA00022679"/>
    </source>
</evidence>